<dbReference type="RefSeq" id="WP_100511641.1">
    <property type="nucleotide sequence ID" value="NZ_PEBI01000005.1"/>
</dbReference>
<dbReference type="Gene3D" id="1.10.10.10">
    <property type="entry name" value="Winged helix-like DNA-binding domain superfamily/Winged helix DNA-binding domain"/>
    <property type="match status" value="1"/>
</dbReference>
<keyword evidence="4" id="KW-1185">Reference proteome</keyword>
<reference evidence="3 4" key="1">
    <citation type="submission" date="2017-10" db="EMBL/GenBank/DDBJ databases">
        <title>Draft genome sequences of strains TRE 1, TRE 9, TRE H and TRI 7, isolated from tamarins, belonging to four potential novel Bifidobacterium species.</title>
        <authorList>
            <person name="Mattarelli P."/>
            <person name="Modesto M."/>
            <person name="Puglisi E."/>
            <person name="Morelli L."/>
            <person name="Spezio C."/>
            <person name="Bonetti A."/>
            <person name="Sandri C."/>
        </authorList>
    </citation>
    <scope>NUCLEOTIDE SEQUENCE [LARGE SCALE GENOMIC DNA]</scope>
    <source>
        <strain evidence="4">TRE1</strain>
    </source>
</reference>
<comment type="caution">
    <text evidence="3">The sequence shown here is derived from an EMBL/GenBank/DDBJ whole genome shotgun (WGS) entry which is preliminary data.</text>
</comment>
<accession>A0A2M9H6G6</accession>
<feature type="compositionally biased region" description="Low complexity" evidence="1">
    <location>
        <begin position="264"/>
        <end position="282"/>
    </location>
</feature>
<dbReference type="AlphaFoldDB" id="A0A2M9H6G6"/>
<sequence length="305" mass="33058">MGLGNVSERRSQPPQIGVSVVILALGGDEDSTGTTVDSSDAATATAAVPTTTPKPASGGRSRLWLPLVRRVRQPFKGMWALPGGGLRADRSLEQAAYAALESTTDLHPRYLEQLHTFGDPARSHGGLPMVSIVYWALVGRAETKDFADADNVRWFPEHDLPELAFDHRQIIDHALWRLRNRIEYPEVATRLVGDTFTLAQLHDVYEAIAGEPIDLANFRRKMLASKQLEATGEKRREGRHRPAAVYRYADAATPDGTDGNMAVGDGPRWPGRAAGAVGAPADSTDPAEVRDPSDDAIAALIPSRE</sequence>
<dbReference type="SUPFAM" id="SSF55811">
    <property type="entry name" value="Nudix"/>
    <property type="match status" value="1"/>
</dbReference>
<proteinExistence type="predicted"/>
<dbReference type="Gene3D" id="3.90.79.10">
    <property type="entry name" value="Nucleoside Triphosphate Pyrophosphohydrolase"/>
    <property type="match status" value="1"/>
</dbReference>
<dbReference type="InterPro" id="IPR036388">
    <property type="entry name" value="WH-like_DNA-bd_sf"/>
</dbReference>
<evidence type="ECO:0000256" key="1">
    <source>
        <dbReference type="SAM" id="MobiDB-lite"/>
    </source>
</evidence>
<protein>
    <submittedName>
        <fullName evidence="3">NUDIX hydrolase</fullName>
    </submittedName>
</protein>
<evidence type="ECO:0000313" key="3">
    <source>
        <dbReference type="EMBL" id="PJM72411.1"/>
    </source>
</evidence>
<feature type="domain" description="Nudix hydrolase" evidence="2">
    <location>
        <begin position="41"/>
        <end position="179"/>
    </location>
</feature>
<dbReference type="InterPro" id="IPR000086">
    <property type="entry name" value="NUDIX_hydrolase_dom"/>
</dbReference>
<dbReference type="GO" id="GO:0016787">
    <property type="term" value="F:hydrolase activity"/>
    <property type="evidence" value="ECO:0007669"/>
    <property type="project" value="UniProtKB-KW"/>
</dbReference>
<dbReference type="Pfam" id="PF21906">
    <property type="entry name" value="WHD_NrtR"/>
    <property type="match status" value="1"/>
</dbReference>
<keyword evidence="3" id="KW-0378">Hydrolase</keyword>
<dbReference type="PANTHER" id="PTHR43736:SF4">
    <property type="entry name" value="SLR1690 PROTEIN"/>
    <property type="match status" value="1"/>
</dbReference>
<dbReference type="EMBL" id="PEBI01000005">
    <property type="protein sequence ID" value="PJM72411.1"/>
    <property type="molecule type" value="Genomic_DNA"/>
</dbReference>
<dbReference type="PANTHER" id="PTHR43736">
    <property type="entry name" value="ADP-RIBOSE PYROPHOSPHATASE"/>
    <property type="match status" value="1"/>
</dbReference>
<dbReference type="PROSITE" id="PS51462">
    <property type="entry name" value="NUDIX"/>
    <property type="match status" value="1"/>
</dbReference>
<feature type="compositionally biased region" description="Low complexity" evidence="1">
    <location>
        <begin position="32"/>
        <end position="56"/>
    </location>
</feature>
<dbReference type="Proteomes" id="UP000229095">
    <property type="component" value="Unassembled WGS sequence"/>
</dbReference>
<dbReference type="InterPro" id="IPR015797">
    <property type="entry name" value="NUDIX_hydrolase-like_dom_sf"/>
</dbReference>
<dbReference type="InterPro" id="IPR036390">
    <property type="entry name" value="WH_DNA-bd_sf"/>
</dbReference>
<evidence type="ECO:0000313" key="4">
    <source>
        <dbReference type="Proteomes" id="UP000229095"/>
    </source>
</evidence>
<organism evidence="3 4">
    <name type="scientific">Bifidobacterium primatium</name>
    <dbReference type="NCBI Taxonomy" id="2045438"/>
    <lineage>
        <taxon>Bacteria</taxon>
        <taxon>Bacillati</taxon>
        <taxon>Actinomycetota</taxon>
        <taxon>Actinomycetes</taxon>
        <taxon>Bifidobacteriales</taxon>
        <taxon>Bifidobacteriaceae</taxon>
        <taxon>Bifidobacterium</taxon>
    </lineage>
</organism>
<dbReference type="CDD" id="cd18873">
    <property type="entry name" value="NUDIX_NadM_like"/>
    <property type="match status" value="1"/>
</dbReference>
<dbReference type="OrthoDB" id="9786141at2"/>
<feature type="region of interest" description="Disordered" evidence="1">
    <location>
        <begin position="251"/>
        <end position="293"/>
    </location>
</feature>
<dbReference type="Pfam" id="PF00293">
    <property type="entry name" value="NUDIX"/>
    <property type="match status" value="1"/>
</dbReference>
<dbReference type="InterPro" id="IPR054105">
    <property type="entry name" value="WHD_NrtR"/>
</dbReference>
<dbReference type="SUPFAM" id="SSF46785">
    <property type="entry name" value="Winged helix' DNA-binding domain"/>
    <property type="match status" value="1"/>
</dbReference>
<name>A0A2M9H6G6_9BIFI</name>
<gene>
    <name evidence="3" type="ORF">CS006_09760</name>
</gene>
<evidence type="ECO:0000259" key="2">
    <source>
        <dbReference type="PROSITE" id="PS51462"/>
    </source>
</evidence>
<feature type="region of interest" description="Disordered" evidence="1">
    <location>
        <begin position="30"/>
        <end position="59"/>
    </location>
</feature>